<dbReference type="Pfam" id="PF08757">
    <property type="entry name" value="CotH"/>
    <property type="match status" value="1"/>
</dbReference>
<dbReference type="PANTHER" id="PTHR40050:SF1">
    <property type="entry name" value="INNER SPORE COAT PROTEIN H"/>
    <property type="match status" value="1"/>
</dbReference>
<sequence length="556" mass="63332">MKTSTFLQQSLFLGQKSSRFALVFATLILTYLSGLSQPVITSNLPIVIINTNGQTIPNEPKIAATMKIVGKSVVAGSPDSVYYYSASSNANVYQYSGNIGIEIRGNTSTYWPKKSYGFETREAATDADSNVVLLGMPKEADWVLNACFGDKSFLREVLSQEMFRKTNRYAPRTRYVELYLNVDGQPLYQGVYILMEKIKRNDNRVKIKKLEEVDTDAAKITGGYILQVGENEEKKWSSHIPPNDVPLQAPPIFHVEYPKLHEYTNSTSLNLQFNYIKQYMYNFETALNGPDFKSPTLGYRPYLNVDSFVDFFLLQEFTKNSDAWRVSTFLYKDRDSEGGRFTLGPPWDFDKSMGNQQFCYPRSVKPDSSWAWQFNIYCPGRTSSTPFWAKKVLEDCYFVQKLVTRYRELRKGPWHLDSIHHFIDTQRTLLKAKDAITRNFTKWDILEDPIMYNEYYPLPGNTFDKEVDYLKTWLTAHLAWMDANIEAVGPLTQPTLTSANCTPGVITSVYSLLSECALPTNQPTTYQAPAYIQLNPGFSVQGQASFVAKIVACPTN</sequence>
<dbReference type="AlphaFoldDB" id="A0A344TG11"/>
<gene>
    <name evidence="1" type="ORF">DR864_07475</name>
</gene>
<evidence type="ECO:0000313" key="2">
    <source>
        <dbReference type="Proteomes" id="UP000251993"/>
    </source>
</evidence>
<dbReference type="Proteomes" id="UP000251993">
    <property type="component" value="Chromosome"/>
</dbReference>
<protein>
    <recommendedName>
        <fullName evidence="3">CotH protein</fullName>
    </recommendedName>
</protein>
<name>A0A344TG11_9BACT</name>
<dbReference type="RefSeq" id="WP_114066367.1">
    <property type="nucleotide sequence ID" value="NZ_CP030850.1"/>
</dbReference>
<accession>A0A344TG11</accession>
<evidence type="ECO:0008006" key="3">
    <source>
        <dbReference type="Google" id="ProtNLM"/>
    </source>
</evidence>
<dbReference type="InterPro" id="IPR055015">
    <property type="entry name" value="GCX_COOH"/>
</dbReference>
<dbReference type="EMBL" id="CP030850">
    <property type="protein sequence ID" value="AXE17582.1"/>
    <property type="molecule type" value="Genomic_DNA"/>
</dbReference>
<proteinExistence type="predicted"/>
<keyword evidence="2" id="KW-1185">Reference proteome</keyword>
<dbReference type="PANTHER" id="PTHR40050">
    <property type="entry name" value="INNER SPORE COAT PROTEIN H"/>
    <property type="match status" value="1"/>
</dbReference>
<dbReference type="OrthoDB" id="9803752at2"/>
<evidence type="ECO:0000313" key="1">
    <source>
        <dbReference type="EMBL" id="AXE17582.1"/>
    </source>
</evidence>
<dbReference type="InterPro" id="IPR014867">
    <property type="entry name" value="Spore_coat_CotH_CotH2/3/7"/>
</dbReference>
<reference evidence="1 2" key="1">
    <citation type="submission" date="2018-07" db="EMBL/GenBank/DDBJ databases">
        <title>Genome sequencing of Runella.</title>
        <authorList>
            <person name="Baek M.-G."/>
            <person name="Yi H."/>
        </authorList>
    </citation>
    <scope>NUCLEOTIDE SEQUENCE [LARGE SCALE GENOMIC DNA]</scope>
    <source>
        <strain evidence="1 2">HYN0085</strain>
    </source>
</reference>
<dbReference type="NCBIfam" id="NF045639">
    <property type="entry name" value="GCX_COOH"/>
    <property type="match status" value="1"/>
</dbReference>
<dbReference type="KEGG" id="run:DR864_07475"/>
<organism evidence="1 2">
    <name type="scientific">Runella rosea</name>
    <dbReference type="NCBI Taxonomy" id="2259595"/>
    <lineage>
        <taxon>Bacteria</taxon>
        <taxon>Pseudomonadati</taxon>
        <taxon>Bacteroidota</taxon>
        <taxon>Cytophagia</taxon>
        <taxon>Cytophagales</taxon>
        <taxon>Spirosomataceae</taxon>
        <taxon>Runella</taxon>
    </lineage>
</organism>